<dbReference type="Proteomes" id="UP000019024">
    <property type="component" value="Chromosome"/>
</dbReference>
<keyword evidence="1" id="KW-1133">Transmembrane helix</keyword>
<accession>W0JND7</accession>
<keyword evidence="1" id="KW-0472">Membrane</keyword>
<dbReference type="RefSeq" id="WP_169732132.1">
    <property type="nucleotide sequence ID" value="NZ_CP007055.1"/>
</dbReference>
<dbReference type="AlphaFoldDB" id="W0JND7"/>
<dbReference type="KEGG" id="hlr:HALLA_16250"/>
<dbReference type="HOGENOM" id="CLU_209476_0_0_2"/>
<feature type="transmembrane region" description="Helical" evidence="1">
    <location>
        <begin position="32"/>
        <end position="53"/>
    </location>
</feature>
<name>W0JND7_9EURY</name>
<dbReference type="GeneID" id="54817864"/>
<reference evidence="2 3" key="1">
    <citation type="submission" date="2014-01" db="EMBL/GenBank/DDBJ databases">
        <authorList>
            <consortium name="DOE Joint Genome Institute"/>
            <person name="Anderson I."/>
            <person name="Huntemann M."/>
            <person name="Han J."/>
            <person name="Chen A."/>
            <person name="Kyrpides N."/>
            <person name="Mavromatis K."/>
            <person name="Markowitz V."/>
            <person name="Palaniappan K."/>
            <person name="Ivanova N."/>
            <person name="Schaumberg A."/>
            <person name="Pati A."/>
            <person name="Liolios K."/>
            <person name="Nordberg H.P."/>
            <person name="Cantor M.N."/>
            <person name="Hua S.X."/>
            <person name="Woyke T."/>
        </authorList>
    </citation>
    <scope>NUCLEOTIDE SEQUENCE [LARGE SCALE GENOMIC DNA]</scope>
    <source>
        <strain evidence="2 3">XH-48</strain>
    </source>
</reference>
<evidence type="ECO:0000313" key="2">
    <source>
        <dbReference type="EMBL" id="AHG00119.1"/>
    </source>
</evidence>
<evidence type="ECO:0000256" key="1">
    <source>
        <dbReference type="SAM" id="Phobius"/>
    </source>
</evidence>
<protein>
    <submittedName>
        <fullName evidence="2">Uncharacterized protein</fullName>
    </submittedName>
</protein>
<gene>
    <name evidence="2" type="ORF">HALLA_16250</name>
</gene>
<dbReference type="STRING" id="797299.HALLA_16250"/>
<organism evidence="2 3">
    <name type="scientific">Halostagnicola larsenii XH-48</name>
    <dbReference type="NCBI Taxonomy" id="797299"/>
    <lineage>
        <taxon>Archaea</taxon>
        <taxon>Methanobacteriati</taxon>
        <taxon>Methanobacteriota</taxon>
        <taxon>Stenosarchaea group</taxon>
        <taxon>Halobacteria</taxon>
        <taxon>Halobacteriales</taxon>
        <taxon>Natrialbaceae</taxon>
        <taxon>Halostagnicola</taxon>
    </lineage>
</organism>
<sequence length="56" mass="6000">MVEDAIVRRLNIVIVLLVAVLGILVWPLLPSLILLVGVGLFLVLGGALVWSLIRGL</sequence>
<dbReference type="EMBL" id="CP007055">
    <property type="protein sequence ID" value="AHG00119.1"/>
    <property type="molecule type" value="Genomic_DNA"/>
</dbReference>
<feature type="transmembrane region" description="Helical" evidence="1">
    <location>
        <begin position="7"/>
        <end position="26"/>
    </location>
</feature>
<keyword evidence="3" id="KW-1185">Reference proteome</keyword>
<proteinExistence type="predicted"/>
<keyword evidence="1" id="KW-0812">Transmembrane</keyword>
<evidence type="ECO:0000313" key="3">
    <source>
        <dbReference type="Proteomes" id="UP000019024"/>
    </source>
</evidence>